<dbReference type="PROSITE" id="PS50113">
    <property type="entry name" value="PAC"/>
    <property type="match status" value="2"/>
</dbReference>
<evidence type="ECO:0000256" key="2">
    <source>
        <dbReference type="ARBA" id="ARBA00004429"/>
    </source>
</evidence>
<reference evidence="10" key="1">
    <citation type="submission" date="2021-01" db="EMBL/GenBank/DDBJ databases">
        <title>Ramlibacter sp. strain AW1 16S ribosomal RNA gene Genome sequencing and assembly.</title>
        <authorList>
            <person name="Kang M."/>
        </authorList>
    </citation>
    <scope>NUCLEOTIDE SEQUENCE</scope>
    <source>
        <strain evidence="10">AW1</strain>
    </source>
</reference>
<comment type="subcellular location">
    <subcellularLocation>
        <location evidence="2">Cell inner membrane</location>
        <topology evidence="2">Multi-pass membrane protein</topology>
    </subcellularLocation>
</comment>
<evidence type="ECO:0000256" key="6">
    <source>
        <dbReference type="ARBA" id="ARBA00022777"/>
    </source>
</evidence>
<feature type="domain" description="PAC" evidence="9">
    <location>
        <begin position="208"/>
        <end position="264"/>
    </location>
</feature>
<dbReference type="SUPFAM" id="SSF47384">
    <property type="entry name" value="Homodimeric domain of signal transducing histidine kinase"/>
    <property type="match status" value="1"/>
</dbReference>
<name>A0A936ZF76_9BURK</name>
<dbReference type="InterPro" id="IPR003594">
    <property type="entry name" value="HATPase_dom"/>
</dbReference>
<dbReference type="Gene3D" id="3.30.450.40">
    <property type="match status" value="1"/>
</dbReference>
<comment type="caution">
    <text evidence="10">The sequence shown here is derived from an EMBL/GenBank/DDBJ whole genome shotgun (WGS) entry which is preliminary data.</text>
</comment>
<dbReference type="Gene3D" id="3.30.450.20">
    <property type="entry name" value="PAS domain"/>
    <property type="match status" value="2"/>
</dbReference>
<dbReference type="NCBIfam" id="TIGR00229">
    <property type="entry name" value="sensory_box"/>
    <property type="match status" value="2"/>
</dbReference>
<dbReference type="Pfam" id="PF00512">
    <property type="entry name" value="HisKA"/>
    <property type="match status" value="1"/>
</dbReference>
<proteinExistence type="predicted"/>
<dbReference type="FunFam" id="3.30.565.10:FF:000006">
    <property type="entry name" value="Sensor histidine kinase WalK"/>
    <property type="match status" value="1"/>
</dbReference>
<dbReference type="PRINTS" id="PR00344">
    <property type="entry name" value="BCTRLSENSOR"/>
</dbReference>
<dbReference type="EC" id="2.7.13.3" evidence="3"/>
<dbReference type="Pfam" id="PF08448">
    <property type="entry name" value="PAS_4"/>
    <property type="match status" value="2"/>
</dbReference>
<dbReference type="EMBL" id="JAEQNA010000002">
    <property type="protein sequence ID" value="MBL0420429.1"/>
    <property type="molecule type" value="Genomic_DNA"/>
</dbReference>
<dbReference type="InterPro" id="IPR029016">
    <property type="entry name" value="GAF-like_dom_sf"/>
</dbReference>
<gene>
    <name evidence="10" type="ORF">JI739_08755</name>
</gene>
<dbReference type="InterPro" id="IPR011006">
    <property type="entry name" value="CheY-like_superfamily"/>
</dbReference>
<evidence type="ECO:0000259" key="7">
    <source>
        <dbReference type="PROSITE" id="PS50109"/>
    </source>
</evidence>
<dbReference type="Proteomes" id="UP000613011">
    <property type="component" value="Unassembled WGS sequence"/>
</dbReference>
<dbReference type="PROSITE" id="PS50109">
    <property type="entry name" value="HIS_KIN"/>
    <property type="match status" value="1"/>
</dbReference>
<dbReference type="SUPFAM" id="SSF55874">
    <property type="entry name" value="ATPase domain of HSP90 chaperone/DNA topoisomerase II/histidine kinase"/>
    <property type="match status" value="1"/>
</dbReference>
<dbReference type="AlphaFoldDB" id="A0A936ZF76"/>
<dbReference type="InterPro" id="IPR000700">
    <property type="entry name" value="PAS-assoc_C"/>
</dbReference>
<dbReference type="PROSITE" id="PS50112">
    <property type="entry name" value="PAS"/>
    <property type="match status" value="2"/>
</dbReference>
<dbReference type="InterPro" id="IPR035965">
    <property type="entry name" value="PAS-like_dom_sf"/>
</dbReference>
<dbReference type="Pfam" id="PF02518">
    <property type="entry name" value="HATPase_c"/>
    <property type="match status" value="1"/>
</dbReference>
<dbReference type="InterPro" id="IPR004358">
    <property type="entry name" value="Sig_transdc_His_kin-like_C"/>
</dbReference>
<comment type="catalytic activity">
    <reaction evidence="1">
        <text>ATP + protein L-histidine = ADP + protein N-phospho-L-histidine.</text>
        <dbReference type="EC" id="2.7.13.3"/>
    </reaction>
</comment>
<feature type="domain" description="PAS" evidence="8">
    <location>
        <begin position="140"/>
        <end position="210"/>
    </location>
</feature>
<dbReference type="SUPFAM" id="SSF55785">
    <property type="entry name" value="PYP-like sensor domain (PAS domain)"/>
    <property type="match status" value="2"/>
</dbReference>
<dbReference type="InterPro" id="IPR005467">
    <property type="entry name" value="His_kinase_dom"/>
</dbReference>
<evidence type="ECO:0000313" key="10">
    <source>
        <dbReference type="EMBL" id="MBL0420429.1"/>
    </source>
</evidence>
<dbReference type="Gene3D" id="3.30.565.10">
    <property type="entry name" value="Histidine kinase-like ATPase, C-terminal domain"/>
    <property type="match status" value="1"/>
</dbReference>
<dbReference type="GO" id="GO:0005886">
    <property type="term" value="C:plasma membrane"/>
    <property type="evidence" value="ECO:0007669"/>
    <property type="project" value="UniProtKB-SubCell"/>
</dbReference>
<evidence type="ECO:0000256" key="1">
    <source>
        <dbReference type="ARBA" id="ARBA00000085"/>
    </source>
</evidence>
<dbReference type="Gene3D" id="1.10.287.130">
    <property type="match status" value="1"/>
</dbReference>
<dbReference type="CDD" id="cd00075">
    <property type="entry name" value="HATPase"/>
    <property type="match status" value="1"/>
</dbReference>
<accession>A0A936ZF76</accession>
<keyword evidence="11" id="KW-1185">Reference proteome</keyword>
<sequence length="789" mass="86020">MTATPLRLIVAAHQARDREWIVELLRLALADAPEFIAAPTGESALAHWRQDPQRPQVLIAAPVEDLEPDALIRHMLDPTGITGCPVVMITPGHGRESGPALLRAGAQDYIGESWLSPYVLARAVENAGVRWAAERELREARHLLQAIVDGAGALVFAKDLQGRYFLTNQAWRERLGFDDEQAVGVTDDAVFGPSVAPAVRESDRQVLATGERQVAEETFWRNGQRVTYLASKFPLADAGGRRWAVCGVATDVTSLKEAQAALEARERALQTLADNTPDILLRFDAALRHVFVSAAVQGLTGRAPREFLGRGIREAGLPVSLCELWEAALRMAFHEGRPQTVEFRFDSPAGPRHLTGRFVPEFDPAGRVEQVLAVLHDDTERQRAAEDLRRRARVMARLADASRLIHASLSAEEIARVLVEQARDILGTRQAVVDLAWGDEPLQVVSCDHETPPWGDGRSADGWPGGSPARGQLTVALTNPRGKPVGQVRLADRLDGEFDADAEAVLVQLAAIASTSLENARLYAALRLADQRKTEFIAILAHELRNPLAPIRNGLEILRRKAELRDSAARARDMMERQLGHLVRLVDDLLDVSRISRGKIQLQRSRVNLQAVIDSALEATQATLDAHRHELALEQPHTALWTVGDYTRLVQVMSNLFNNAAKYTPTGGRITVQLRQKGREARIRVSDNGAGIPGSMLPHIFELFTQVRETLPQAQGGLGIGLSLVRQLVQLHGGRIEAHSDGLGLGSRFTLYLPLDDGGATAPADELAEAVLPGADTSSAGPAVASVLR</sequence>
<dbReference type="SUPFAM" id="SSF52172">
    <property type="entry name" value="CheY-like"/>
    <property type="match status" value="1"/>
</dbReference>
<dbReference type="SMART" id="SM00388">
    <property type="entry name" value="HisKA"/>
    <property type="match status" value="1"/>
</dbReference>
<dbReference type="InterPro" id="IPR000014">
    <property type="entry name" value="PAS"/>
</dbReference>
<dbReference type="PANTHER" id="PTHR43547">
    <property type="entry name" value="TWO-COMPONENT HISTIDINE KINASE"/>
    <property type="match status" value="1"/>
</dbReference>
<evidence type="ECO:0000256" key="4">
    <source>
        <dbReference type="ARBA" id="ARBA00022553"/>
    </source>
</evidence>
<feature type="domain" description="Histidine kinase" evidence="7">
    <location>
        <begin position="539"/>
        <end position="757"/>
    </location>
</feature>
<evidence type="ECO:0000259" key="8">
    <source>
        <dbReference type="PROSITE" id="PS50112"/>
    </source>
</evidence>
<dbReference type="SMART" id="SM00091">
    <property type="entry name" value="PAS"/>
    <property type="match status" value="2"/>
</dbReference>
<dbReference type="InterPro" id="IPR013656">
    <property type="entry name" value="PAS_4"/>
</dbReference>
<feature type="domain" description="PAS" evidence="8">
    <location>
        <begin position="265"/>
        <end position="310"/>
    </location>
</feature>
<dbReference type="CDD" id="cd00130">
    <property type="entry name" value="PAS"/>
    <property type="match status" value="2"/>
</dbReference>
<dbReference type="PANTHER" id="PTHR43547:SF2">
    <property type="entry name" value="HYBRID SIGNAL TRANSDUCTION HISTIDINE KINASE C"/>
    <property type="match status" value="1"/>
</dbReference>
<keyword evidence="4" id="KW-0597">Phosphoprotein</keyword>
<evidence type="ECO:0000256" key="5">
    <source>
        <dbReference type="ARBA" id="ARBA00022679"/>
    </source>
</evidence>
<dbReference type="InterPro" id="IPR036890">
    <property type="entry name" value="HATPase_C_sf"/>
</dbReference>
<keyword evidence="6" id="KW-0418">Kinase</keyword>
<evidence type="ECO:0000256" key="3">
    <source>
        <dbReference type="ARBA" id="ARBA00012438"/>
    </source>
</evidence>
<dbReference type="CDD" id="cd00082">
    <property type="entry name" value="HisKA"/>
    <property type="match status" value="1"/>
</dbReference>
<dbReference type="InterPro" id="IPR036097">
    <property type="entry name" value="HisK_dim/P_sf"/>
</dbReference>
<dbReference type="GO" id="GO:0000155">
    <property type="term" value="F:phosphorelay sensor kinase activity"/>
    <property type="evidence" value="ECO:0007669"/>
    <property type="project" value="InterPro"/>
</dbReference>
<dbReference type="SMART" id="SM00387">
    <property type="entry name" value="HATPase_c"/>
    <property type="match status" value="1"/>
</dbReference>
<dbReference type="InterPro" id="IPR003661">
    <property type="entry name" value="HisK_dim/P_dom"/>
</dbReference>
<evidence type="ECO:0000313" key="11">
    <source>
        <dbReference type="Proteomes" id="UP000613011"/>
    </source>
</evidence>
<organism evidence="10 11">
    <name type="scientific">Ramlibacter aurantiacus</name>
    <dbReference type="NCBI Taxonomy" id="2801330"/>
    <lineage>
        <taxon>Bacteria</taxon>
        <taxon>Pseudomonadati</taxon>
        <taxon>Pseudomonadota</taxon>
        <taxon>Betaproteobacteria</taxon>
        <taxon>Burkholderiales</taxon>
        <taxon>Comamonadaceae</taxon>
        <taxon>Ramlibacter</taxon>
    </lineage>
</organism>
<evidence type="ECO:0000259" key="9">
    <source>
        <dbReference type="PROSITE" id="PS50113"/>
    </source>
</evidence>
<keyword evidence="5" id="KW-0808">Transferase</keyword>
<protein>
    <recommendedName>
        <fullName evidence="3">histidine kinase</fullName>
        <ecNumber evidence="3">2.7.13.3</ecNumber>
    </recommendedName>
</protein>
<dbReference type="SUPFAM" id="SSF55781">
    <property type="entry name" value="GAF domain-like"/>
    <property type="match status" value="1"/>
</dbReference>
<feature type="domain" description="PAC" evidence="9">
    <location>
        <begin position="339"/>
        <end position="390"/>
    </location>
</feature>